<dbReference type="RefSeq" id="WP_170228602.1">
    <property type="nucleotide sequence ID" value="NZ_CP038157.1"/>
</dbReference>
<proteinExistence type="predicted"/>
<comment type="caution">
    <text evidence="1">The sequence shown here is derived from an EMBL/GenBank/DDBJ whole genome shotgun (WGS) entry which is preliminary data.</text>
</comment>
<name>A0A838WX52_9CORY</name>
<evidence type="ECO:0000313" key="1">
    <source>
        <dbReference type="EMBL" id="MBA4505238.1"/>
    </source>
</evidence>
<evidence type="ECO:0000313" key="2">
    <source>
        <dbReference type="Proteomes" id="UP000580709"/>
    </source>
</evidence>
<dbReference type="GeneID" id="74900866"/>
<accession>A0A838WX52</accession>
<protein>
    <recommendedName>
        <fullName evidence="3">Serine hydrolase</fullName>
    </recommendedName>
</protein>
<dbReference type="EMBL" id="JACEOR010000315">
    <property type="protein sequence ID" value="MBA4505238.1"/>
    <property type="molecule type" value="Genomic_DNA"/>
</dbReference>
<reference evidence="1 2" key="1">
    <citation type="submission" date="2020-07" db="EMBL/GenBank/DDBJ databases">
        <authorList>
            <person name="Khare M."/>
        </authorList>
    </citation>
    <scope>NUCLEOTIDE SEQUENCE [LARGE SCALE GENOMIC DNA]</scope>
    <source>
        <strain evidence="1 2">P8776</strain>
    </source>
</reference>
<evidence type="ECO:0008006" key="3">
    <source>
        <dbReference type="Google" id="ProtNLM"/>
    </source>
</evidence>
<organism evidence="1 2">
    <name type="scientific">Corynebacterium sanguinis</name>
    <dbReference type="NCBI Taxonomy" id="2594913"/>
    <lineage>
        <taxon>Bacteria</taxon>
        <taxon>Bacillati</taxon>
        <taxon>Actinomycetota</taxon>
        <taxon>Actinomycetes</taxon>
        <taxon>Mycobacteriales</taxon>
        <taxon>Corynebacteriaceae</taxon>
        <taxon>Corynebacterium</taxon>
    </lineage>
</organism>
<gene>
    <name evidence="1" type="ORF">H0H28_07890</name>
</gene>
<dbReference type="Gene3D" id="3.40.710.10">
    <property type="entry name" value="DD-peptidase/beta-lactamase superfamily"/>
    <property type="match status" value="1"/>
</dbReference>
<dbReference type="InterPro" id="IPR012338">
    <property type="entry name" value="Beta-lactam/transpept-like"/>
</dbReference>
<sequence length="252" mass="26080">MTITTFVVPPPGEASPTTVTPDLRTQLQSVADSVAMYYGGTVGIAVAGEGQVVSAGDDAAYPAWSTIKVPISVAAYRSDPQLAREYAPPAIQASDNAAAEQMWINLDPEQVNQVLAEATVGVAVNTEKVRPEFSTYGQTLLSTSQEAVIASHLACLAEAEPVIALMGQVNSEQAYGLGRLPGAALKVGWGPDTSGGYQVRQLARVTRSDGATSAIALTVIPAAEDYGTAQAMADEVANGLSLLLDSLPEADC</sequence>
<dbReference type="SUPFAM" id="SSF56601">
    <property type="entry name" value="beta-lactamase/transpeptidase-like"/>
    <property type="match status" value="1"/>
</dbReference>
<dbReference type="Proteomes" id="UP000580709">
    <property type="component" value="Unassembled WGS sequence"/>
</dbReference>
<dbReference type="AlphaFoldDB" id="A0A838WX52"/>
<keyword evidence="2" id="KW-1185">Reference proteome</keyword>